<keyword evidence="1" id="KW-0472">Membrane</keyword>
<reference evidence="3" key="1">
    <citation type="journal article" date="2021" name="Microb. Physiol.">
        <title>Proteogenomic Insights into the Physiology of Marine, Sulfate-Reducing, Filamentous Desulfonema limicola and Desulfonema magnum.</title>
        <authorList>
            <person name="Schnaars V."/>
            <person name="Wohlbrand L."/>
            <person name="Scheve S."/>
            <person name="Hinrichs C."/>
            <person name="Reinhardt R."/>
            <person name="Rabus R."/>
        </authorList>
    </citation>
    <scope>NUCLEOTIDE SEQUENCE</scope>
    <source>
        <strain evidence="3">4be13</strain>
    </source>
</reference>
<accession>A0A975BFX0</accession>
<keyword evidence="4" id="KW-1185">Reference proteome</keyword>
<evidence type="ECO:0000256" key="1">
    <source>
        <dbReference type="SAM" id="Phobius"/>
    </source>
</evidence>
<dbReference type="SUPFAM" id="SSF159501">
    <property type="entry name" value="EreA/ChaN-like"/>
    <property type="match status" value="1"/>
</dbReference>
<dbReference type="KEGG" id="dmm:dnm_005600"/>
<evidence type="ECO:0000313" key="3">
    <source>
        <dbReference type="EMBL" id="QTA84563.1"/>
    </source>
</evidence>
<evidence type="ECO:0000259" key="2">
    <source>
        <dbReference type="Pfam" id="PF04187"/>
    </source>
</evidence>
<dbReference type="EMBL" id="CP061800">
    <property type="protein sequence ID" value="QTA84563.1"/>
    <property type="molecule type" value="Genomic_DNA"/>
</dbReference>
<dbReference type="InterPro" id="IPR007314">
    <property type="entry name" value="Cofac_haem-bd_dom"/>
</dbReference>
<feature type="domain" description="Haem-binding uptake Tiki superfamily ChaN" evidence="2">
    <location>
        <begin position="65"/>
        <end position="268"/>
    </location>
</feature>
<name>A0A975BFX0_9BACT</name>
<dbReference type="Pfam" id="PF04187">
    <property type="entry name" value="Cofac_haem_bdg"/>
    <property type="match status" value="1"/>
</dbReference>
<dbReference type="AlphaFoldDB" id="A0A975BFX0"/>
<dbReference type="Gene3D" id="3.40.50.11550">
    <property type="match status" value="1"/>
</dbReference>
<keyword evidence="1" id="KW-1133">Transmembrane helix</keyword>
<gene>
    <name evidence="3" type="ORF">dnm_005600</name>
</gene>
<proteinExistence type="predicted"/>
<keyword evidence="1" id="KW-0812">Transmembrane</keyword>
<dbReference type="CDD" id="cd14727">
    <property type="entry name" value="ChanN-like"/>
    <property type="match status" value="1"/>
</dbReference>
<evidence type="ECO:0000313" key="4">
    <source>
        <dbReference type="Proteomes" id="UP000663722"/>
    </source>
</evidence>
<protein>
    <submittedName>
        <fullName evidence="3">Heme-binding domain-containing protein</fullName>
    </submittedName>
</protein>
<feature type="transmembrane region" description="Helical" evidence="1">
    <location>
        <begin position="12"/>
        <end position="33"/>
    </location>
</feature>
<dbReference type="Proteomes" id="UP000663722">
    <property type="component" value="Chromosome"/>
</dbReference>
<organism evidence="3 4">
    <name type="scientific">Desulfonema magnum</name>
    <dbReference type="NCBI Taxonomy" id="45655"/>
    <lineage>
        <taxon>Bacteria</taxon>
        <taxon>Pseudomonadati</taxon>
        <taxon>Thermodesulfobacteriota</taxon>
        <taxon>Desulfobacteria</taxon>
        <taxon>Desulfobacterales</taxon>
        <taxon>Desulfococcaceae</taxon>
        <taxon>Desulfonema</taxon>
    </lineage>
</organism>
<sequence length="311" mass="36082">MTGRTWPFIKKWLKFIFLCAVFMSMLWGCAMTPKKSFFTNDKSGLPGEERIISVQTGLPVSSDILWADLDTVQVIYVGEKHRYAAHHRVQLKVIKELFKRYPELSIGMEMFDRSYQHVLNLWSSGKLDQEIFLKKTHWYANWKFDFELYHDILNFIKEKNIPLVGLNIPFHIPPKIAVGGIDSLMDDDRKYIPEKINVSDTDHRAYVQEVFTHHPHIRGRDNFENFYVAQCVWDDAMAESVALNLKENKMVVLAGIGHVQKFGIPDRVLDRTGSDFRIILPTSSTTESEHPAADYLWITPPNKKRHSSPDD</sequence>